<dbReference type="AlphaFoldDB" id="A9UZA5"/>
<dbReference type="RefSeq" id="XP_001745774.1">
    <property type="nucleotide sequence ID" value="XM_001745722.1"/>
</dbReference>
<feature type="chain" id="PRO_5002744533" description="TNFR-Cys domain-containing protein" evidence="1">
    <location>
        <begin position="20"/>
        <end position="162"/>
    </location>
</feature>
<gene>
    <name evidence="2" type="ORF">MONBRDRAFT_25395</name>
</gene>
<dbReference type="Gene3D" id="2.10.220.10">
    <property type="entry name" value="Hormone Receptor, Insulin-like Growth Factor Receptor 1, Chain A, domain 2"/>
    <property type="match status" value="1"/>
</dbReference>
<evidence type="ECO:0000313" key="3">
    <source>
        <dbReference type="Proteomes" id="UP000001357"/>
    </source>
</evidence>
<protein>
    <recommendedName>
        <fullName evidence="4">TNFR-Cys domain-containing protein</fullName>
    </recommendedName>
</protein>
<proteinExistence type="predicted"/>
<accession>A9UZA5</accession>
<name>A9UZA5_MONBE</name>
<dbReference type="SMART" id="SM00261">
    <property type="entry name" value="FU"/>
    <property type="match status" value="2"/>
</dbReference>
<dbReference type="KEGG" id="mbr:MONBRDRAFT_25395"/>
<evidence type="ECO:0000256" key="1">
    <source>
        <dbReference type="SAM" id="SignalP"/>
    </source>
</evidence>
<dbReference type="Proteomes" id="UP000001357">
    <property type="component" value="Unassembled WGS sequence"/>
</dbReference>
<organism evidence="2 3">
    <name type="scientific">Monosiga brevicollis</name>
    <name type="common">Choanoflagellate</name>
    <dbReference type="NCBI Taxonomy" id="81824"/>
    <lineage>
        <taxon>Eukaryota</taxon>
        <taxon>Choanoflagellata</taxon>
        <taxon>Craspedida</taxon>
        <taxon>Salpingoecidae</taxon>
        <taxon>Monosiga</taxon>
    </lineage>
</organism>
<dbReference type="SUPFAM" id="SSF57184">
    <property type="entry name" value="Growth factor receptor domain"/>
    <property type="match status" value="1"/>
</dbReference>
<evidence type="ECO:0008006" key="4">
    <source>
        <dbReference type="Google" id="ProtNLM"/>
    </source>
</evidence>
<dbReference type="InterPro" id="IPR009030">
    <property type="entry name" value="Growth_fac_rcpt_cys_sf"/>
</dbReference>
<sequence length="162" mass="17654">MQLLQLFWLASVAVALGHAATCPGGVPGCLPEANACRVCHPTCLYCQRIGDMSPDGVCGPDDCLQCLHGYRFIEKYEDGTGECTDRPAIFKATCPQSFALCSPENECESCDSSCEYCQGETQVCGVKDCMSCREGFVHHELFDDGTGECLRELVVYLLSLRC</sequence>
<keyword evidence="3" id="KW-1185">Reference proteome</keyword>
<feature type="signal peptide" evidence="1">
    <location>
        <begin position="1"/>
        <end position="19"/>
    </location>
</feature>
<keyword evidence="1" id="KW-0732">Signal</keyword>
<dbReference type="GeneID" id="5891054"/>
<dbReference type="InParanoid" id="A9UZA5"/>
<dbReference type="EMBL" id="CH991551">
    <property type="protein sequence ID" value="EDQ89198.1"/>
    <property type="molecule type" value="Genomic_DNA"/>
</dbReference>
<dbReference type="InterPro" id="IPR006212">
    <property type="entry name" value="Furin_repeat"/>
</dbReference>
<reference evidence="2 3" key="1">
    <citation type="journal article" date="2008" name="Nature">
        <title>The genome of the choanoflagellate Monosiga brevicollis and the origin of metazoans.</title>
        <authorList>
            <consortium name="JGI Sequencing"/>
            <person name="King N."/>
            <person name="Westbrook M.J."/>
            <person name="Young S.L."/>
            <person name="Kuo A."/>
            <person name="Abedin M."/>
            <person name="Chapman J."/>
            <person name="Fairclough S."/>
            <person name="Hellsten U."/>
            <person name="Isogai Y."/>
            <person name="Letunic I."/>
            <person name="Marr M."/>
            <person name="Pincus D."/>
            <person name="Putnam N."/>
            <person name="Rokas A."/>
            <person name="Wright K.J."/>
            <person name="Zuzow R."/>
            <person name="Dirks W."/>
            <person name="Good M."/>
            <person name="Goodstein D."/>
            <person name="Lemons D."/>
            <person name="Li W."/>
            <person name="Lyons J.B."/>
            <person name="Morris A."/>
            <person name="Nichols S."/>
            <person name="Richter D.J."/>
            <person name="Salamov A."/>
            <person name="Bork P."/>
            <person name="Lim W.A."/>
            <person name="Manning G."/>
            <person name="Miller W.T."/>
            <person name="McGinnis W."/>
            <person name="Shapiro H."/>
            <person name="Tjian R."/>
            <person name="Grigoriev I.V."/>
            <person name="Rokhsar D."/>
        </authorList>
    </citation>
    <scope>NUCLEOTIDE SEQUENCE [LARGE SCALE GENOMIC DNA]</scope>
    <source>
        <strain evidence="3">MX1 / ATCC 50154</strain>
    </source>
</reference>
<evidence type="ECO:0000313" key="2">
    <source>
        <dbReference type="EMBL" id="EDQ89198.1"/>
    </source>
</evidence>